<gene>
    <name evidence="1" type="ORF">Shyd_04090</name>
</gene>
<protein>
    <recommendedName>
        <fullName evidence="3">DNA primase/polymerase bifunctional N-terminal domain-containing protein</fullName>
    </recommendedName>
</protein>
<accession>A0ABQ3P1Y8</accession>
<keyword evidence="2" id="KW-1185">Reference proteome</keyword>
<evidence type="ECO:0000313" key="2">
    <source>
        <dbReference type="Proteomes" id="UP001052739"/>
    </source>
</evidence>
<name>A0ABQ3P1Y8_9ACTN</name>
<evidence type="ECO:0000313" key="1">
    <source>
        <dbReference type="EMBL" id="GHI19038.1"/>
    </source>
</evidence>
<proteinExistence type="predicted"/>
<sequence length="262" mass="27955">MREDEGPGGLEEELRELGRSLRVPDVDGELMAERVLARLLAEHVPVPVPVVEEPRPERWAWARRWWRALVAGLSGVLVVAVLTPPVRAAVAEWLGVGGVAVEYAPGAPPPAPAVVPGCPAPVPVAEAARRAGFAPLLPEGVAGAVTAVTGRAPRAVVGVCWRTARGVVVRLDEFPGELDPGFVKEVREQPEPVVLPDGTAGYWFAAPHRLAFPLSSADGRWRQEVRTAGPTLVWTRPSAGLTLRLEGVPDRTEALRVAASVR</sequence>
<dbReference type="Proteomes" id="UP001052739">
    <property type="component" value="Unassembled WGS sequence"/>
</dbReference>
<dbReference type="RefSeq" id="WP_226651305.1">
    <property type="nucleotide sequence ID" value="NZ_BNBS01000110.1"/>
</dbReference>
<evidence type="ECO:0008006" key="3">
    <source>
        <dbReference type="Google" id="ProtNLM"/>
    </source>
</evidence>
<dbReference type="EMBL" id="BNDW01000004">
    <property type="protein sequence ID" value="GHI19038.1"/>
    <property type="molecule type" value="Genomic_DNA"/>
</dbReference>
<reference evidence="1" key="1">
    <citation type="submission" date="2024-05" db="EMBL/GenBank/DDBJ databases">
        <title>Whole genome shotgun sequence of Streptomyces hydrogenans NBRC 13475.</title>
        <authorList>
            <person name="Komaki H."/>
            <person name="Tamura T."/>
        </authorList>
    </citation>
    <scope>NUCLEOTIDE SEQUENCE</scope>
    <source>
        <strain evidence="1">NBRC 13475</strain>
    </source>
</reference>
<organism evidence="1 2">
    <name type="scientific">Streptomyces hydrogenans</name>
    <dbReference type="NCBI Taxonomy" id="1873719"/>
    <lineage>
        <taxon>Bacteria</taxon>
        <taxon>Bacillati</taxon>
        <taxon>Actinomycetota</taxon>
        <taxon>Actinomycetes</taxon>
        <taxon>Kitasatosporales</taxon>
        <taxon>Streptomycetaceae</taxon>
        <taxon>Streptomyces</taxon>
    </lineage>
</organism>
<comment type="caution">
    <text evidence="1">The sequence shown here is derived from an EMBL/GenBank/DDBJ whole genome shotgun (WGS) entry which is preliminary data.</text>
</comment>